<dbReference type="GO" id="GO:0045087">
    <property type="term" value="P:innate immune response"/>
    <property type="evidence" value="ECO:0007669"/>
    <property type="project" value="TreeGrafter"/>
</dbReference>
<feature type="non-terminal residue" evidence="4">
    <location>
        <position position="1"/>
    </location>
</feature>
<feature type="non-terminal residue" evidence="4">
    <location>
        <position position="152"/>
    </location>
</feature>
<protein>
    <recommendedName>
        <fullName evidence="6">Bone marrow stromal antigen 2</fullName>
    </recommendedName>
</protein>
<dbReference type="AlphaFoldDB" id="A0A5N3UPS7"/>
<dbReference type="GO" id="GO:0051607">
    <property type="term" value="P:defense response to virus"/>
    <property type="evidence" value="ECO:0007669"/>
    <property type="project" value="InterPro"/>
</dbReference>
<evidence type="ECO:0000256" key="1">
    <source>
        <dbReference type="SAM" id="MobiDB-lite"/>
    </source>
</evidence>
<reference evidence="4 5" key="1">
    <citation type="submission" date="2019-06" db="EMBL/GenBank/DDBJ databases">
        <title>Discovery of a novel chromosome fission-fusion reversal in muntjac.</title>
        <authorList>
            <person name="Mudd A.B."/>
            <person name="Bredeson J.V."/>
            <person name="Baum R."/>
            <person name="Hockemeyer D."/>
            <person name="Rokhsar D.S."/>
        </authorList>
    </citation>
    <scope>NUCLEOTIDE SEQUENCE [LARGE SCALE GENOMIC DNA]</scope>
    <source>
        <strain evidence="4">UTSW_UCB_Mm</strain>
        <tissue evidence="4">Fibroblast cell line</tissue>
    </source>
</reference>
<feature type="transmembrane region" description="Helical" evidence="2">
    <location>
        <begin position="85"/>
        <end position="105"/>
    </location>
</feature>
<evidence type="ECO:0000313" key="3">
    <source>
        <dbReference type="EMBL" id="KAB0338716.1"/>
    </source>
</evidence>
<feature type="region of interest" description="Disordered" evidence="1">
    <location>
        <begin position="1"/>
        <end position="74"/>
    </location>
</feature>
<dbReference type="Pfam" id="PF16716">
    <property type="entry name" value="BST2"/>
    <property type="match status" value="1"/>
</dbReference>
<sequence length="152" mass="15745">VHLSASDPGAQGGVQHPGTGVQVLTLPSDPGGPEGLSEEGAGTSGGASGESVMLNKEKDMSESVMATDKGKDASESARCGRKLPLWLALPLLLVAAGLLAPLIYFTVRANSEACLDGLRAQTECQGLNQHLQRQLDQAQEVLHEKEAEAATC</sequence>
<evidence type="ECO:0008006" key="6">
    <source>
        <dbReference type="Google" id="ProtNLM"/>
    </source>
</evidence>
<accession>A0A5N3UPS7</accession>
<dbReference type="GO" id="GO:0009986">
    <property type="term" value="C:cell surface"/>
    <property type="evidence" value="ECO:0007669"/>
    <property type="project" value="TreeGrafter"/>
</dbReference>
<evidence type="ECO:0000256" key="2">
    <source>
        <dbReference type="SAM" id="Phobius"/>
    </source>
</evidence>
<dbReference type="EMBL" id="VCEA01003360">
    <property type="protein sequence ID" value="KAB0338716.1"/>
    <property type="molecule type" value="Genomic_DNA"/>
</dbReference>
<dbReference type="Proteomes" id="UP000326458">
    <property type="component" value="Unassembled WGS sequence"/>
</dbReference>
<evidence type="ECO:0000313" key="5">
    <source>
        <dbReference type="Proteomes" id="UP000326458"/>
    </source>
</evidence>
<comment type="caution">
    <text evidence="4">The sequence shown here is derived from an EMBL/GenBank/DDBJ whole genome shotgun (WGS) entry which is preliminary data.</text>
</comment>
<keyword evidence="5" id="KW-1185">Reference proteome</keyword>
<dbReference type="PANTHER" id="PTHR15190:SF1">
    <property type="entry name" value="BONE MARROW STROMAL ANTIGEN 2"/>
    <property type="match status" value="1"/>
</dbReference>
<keyword evidence="2" id="KW-0812">Transmembrane</keyword>
<keyword evidence="2" id="KW-0472">Membrane</keyword>
<dbReference type="PANTHER" id="PTHR15190">
    <property type="entry name" value="BONE MARROW STROMAL ANTIGEN 2"/>
    <property type="match status" value="1"/>
</dbReference>
<dbReference type="InterPro" id="IPR024886">
    <property type="entry name" value="BST2"/>
</dbReference>
<dbReference type="Gene3D" id="1.20.5.1700">
    <property type="match status" value="1"/>
</dbReference>
<dbReference type="EMBL" id="VCEA01003356">
    <property type="protein sequence ID" value="KAB0338721.1"/>
    <property type="molecule type" value="Genomic_DNA"/>
</dbReference>
<evidence type="ECO:0000313" key="4">
    <source>
        <dbReference type="EMBL" id="KAB0338721.1"/>
    </source>
</evidence>
<gene>
    <name evidence="4" type="ORF">FD754_024380</name>
    <name evidence="3" type="ORF">FD754_024385</name>
</gene>
<name>A0A5N3UPS7_MUNMU</name>
<proteinExistence type="predicted"/>
<dbReference type="GO" id="GO:0005794">
    <property type="term" value="C:Golgi apparatus"/>
    <property type="evidence" value="ECO:0007669"/>
    <property type="project" value="TreeGrafter"/>
</dbReference>
<organism evidence="4 5">
    <name type="scientific">Muntiacus muntjak</name>
    <name type="common">Barking deer</name>
    <name type="synonym">Indian muntjac</name>
    <dbReference type="NCBI Taxonomy" id="9888"/>
    <lineage>
        <taxon>Eukaryota</taxon>
        <taxon>Metazoa</taxon>
        <taxon>Chordata</taxon>
        <taxon>Craniata</taxon>
        <taxon>Vertebrata</taxon>
        <taxon>Euteleostomi</taxon>
        <taxon>Mammalia</taxon>
        <taxon>Eutheria</taxon>
        <taxon>Laurasiatheria</taxon>
        <taxon>Artiodactyla</taxon>
        <taxon>Ruminantia</taxon>
        <taxon>Pecora</taxon>
        <taxon>Cervidae</taxon>
        <taxon>Muntiacinae</taxon>
        <taxon>Muntiacus</taxon>
    </lineage>
</organism>
<dbReference type="GO" id="GO:0008191">
    <property type="term" value="F:metalloendopeptidase inhibitor activity"/>
    <property type="evidence" value="ECO:0007669"/>
    <property type="project" value="TreeGrafter"/>
</dbReference>
<keyword evidence="2" id="KW-1133">Transmembrane helix</keyword>